<comment type="caution">
    <text evidence="2">The sequence shown here is derived from an EMBL/GenBank/DDBJ whole genome shotgun (WGS) entry which is preliminary data.</text>
</comment>
<evidence type="ECO:0000256" key="1">
    <source>
        <dbReference type="SAM" id="MobiDB-lite"/>
    </source>
</evidence>
<sequence length="267" mass="29394">MLSQLPLLSAEPTSLPTNPVLMQCHYYYYNPSNGNLNEETNRYNCDGLGHSVESTLETNIRQEGNSNTDHSSASTFGGSGPCHSDGEPTVDWYFESLFSRAPSRHRASLNNPDTADKQAMGHGAGEEETDLGAEEIRLGQRLPINGFQRIRDMIIYYAVVNNQLTDCPPKDIFFDHGGHLSGAENELYSHPNRRPSYGDRGSLSFDLRGNELSEEPNGTGSGHPLLSSELRNKQPNLEADVALKTSFDSDPGLAEIFELPGLPEIPR</sequence>
<gene>
    <name evidence="2" type="ORF">PXEA_LOCUS4007</name>
</gene>
<protein>
    <submittedName>
        <fullName evidence="2">Uncharacterized protein</fullName>
    </submittedName>
</protein>
<evidence type="ECO:0000313" key="2">
    <source>
        <dbReference type="EMBL" id="VEL10567.1"/>
    </source>
</evidence>
<keyword evidence="3" id="KW-1185">Reference proteome</keyword>
<organism evidence="2 3">
    <name type="scientific">Protopolystoma xenopodis</name>
    <dbReference type="NCBI Taxonomy" id="117903"/>
    <lineage>
        <taxon>Eukaryota</taxon>
        <taxon>Metazoa</taxon>
        <taxon>Spiralia</taxon>
        <taxon>Lophotrochozoa</taxon>
        <taxon>Platyhelminthes</taxon>
        <taxon>Monogenea</taxon>
        <taxon>Polyopisthocotylea</taxon>
        <taxon>Polystomatidea</taxon>
        <taxon>Polystomatidae</taxon>
        <taxon>Protopolystoma</taxon>
    </lineage>
</organism>
<evidence type="ECO:0000313" key="3">
    <source>
        <dbReference type="Proteomes" id="UP000784294"/>
    </source>
</evidence>
<feature type="compositionally biased region" description="Polar residues" evidence="1">
    <location>
        <begin position="62"/>
        <end position="76"/>
    </location>
</feature>
<feature type="region of interest" description="Disordered" evidence="1">
    <location>
        <begin position="185"/>
        <end position="233"/>
    </location>
</feature>
<dbReference type="Proteomes" id="UP000784294">
    <property type="component" value="Unassembled WGS sequence"/>
</dbReference>
<feature type="region of interest" description="Disordered" evidence="1">
    <location>
        <begin position="104"/>
        <end position="127"/>
    </location>
</feature>
<name>A0A448WFJ6_9PLAT</name>
<feature type="region of interest" description="Disordered" evidence="1">
    <location>
        <begin position="62"/>
        <end position="83"/>
    </location>
</feature>
<proteinExistence type="predicted"/>
<accession>A0A448WFJ6</accession>
<reference evidence="2" key="1">
    <citation type="submission" date="2018-11" db="EMBL/GenBank/DDBJ databases">
        <authorList>
            <consortium name="Pathogen Informatics"/>
        </authorList>
    </citation>
    <scope>NUCLEOTIDE SEQUENCE</scope>
</reference>
<dbReference type="AlphaFoldDB" id="A0A448WFJ6"/>
<dbReference type="EMBL" id="CAAALY010009368">
    <property type="protein sequence ID" value="VEL10567.1"/>
    <property type="molecule type" value="Genomic_DNA"/>
</dbReference>